<evidence type="ECO:0000256" key="8">
    <source>
        <dbReference type="ARBA" id="ARBA00023284"/>
    </source>
</evidence>
<dbReference type="InterPro" id="IPR023753">
    <property type="entry name" value="FAD/NAD-binding_dom"/>
</dbReference>
<evidence type="ECO:0000256" key="5">
    <source>
        <dbReference type="ARBA" id="ARBA00023002"/>
    </source>
</evidence>
<keyword evidence="4" id="KW-0274">FAD</keyword>
<dbReference type="GO" id="GO:0050660">
    <property type="term" value="F:flavin adenine dinucleotide binding"/>
    <property type="evidence" value="ECO:0007669"/>
    <property type="project" value="TreeGrafter"/>
</dbReference>
<evidence type="ECO:0000313" key="11">
    <source>
        <dbReference type="Proteomes" id="UP000019241"/>
    </source>
</evidence>
<keyword evidence="8" id="KW-0676">Redox-active center</keyword>
<comment type="similarity">
    <text evidence="2">Belongs to the class-I pyridine nucleotide-disulfide oxidoreductase family.</text>
</comment>
<organism evidence="10 11">
    <name type="scientific">Listeria fleischmannii FSL S10-1203</name>
    <dbReference type="NCBI Taxonomy" id="1265822"/>
    <lineage>
        <taxon>Bacteria</taxon>
        <taxon>Bacillati</taxon>
        <taxon>Bacillota</taxon>
        <taxon>Bacilli</taxon>
        <taxon>Bacillales</taxon>
        <taxon>Listeriaceae</taxon>
        <taxon>Listeria</taxon>
    </lineage>
</organism>
<dbReference type="PANTHER" id="PTHR22912:SF217">
    <property type="entry name" value="DIHYDROLIPOYL DEHYDROGENASE"/>
    <property type="match status" value="1"/>
</dbReference>
<evidence type="ECO:0000256" key="6">
    <source>
        <dbReference type="ARBA" id="ARBA00023027"/>
    </source>
</evidence>
<dbReference type="EMBL" id="AODM01000008">
    <property type="protein sequence ID" value="EUJ64362.1"/>
    <property type="molecule type" value="Genomic_DNA"/>
</dbReference>
<proteinExistence type="inferred from homology"/>
<dbReference type="SUPFAM" id="SSF51905">
    <property type="entry name" value="FAD/NAD(P)-binding domain"/>
    <property type="match status" value="1"/>
</dbReference>
<dbReference type="InterPro" id="IPR050151">
    <property type="entry name" value="Class-I_Pyr_Nuc-Dis_Oxidored"/>
</dbReference>
<evidence type="ECO:0000259" key="9">
    <source>
        <dbReference type="Pfam" id="PF07992"/>
    </source>
</evidence>
<evidence type="ECO:0000256" key="7">
    <source>
        <dbReference type="ARBA" id="ARBA00023157"/>
    </source>
</evidence>
<keyword evidence="3" id="KW-0285">Flavoprotein</keyword>
<sequence length="103" mass="10850">MAKEYDVVVLGGGTGGYVAAISAAKNGLSVAVVEKDKLGGTCLHRGCIPSKALLRSAEVFQTVKKAEEFGVTVEGSASLNFLKAQERKAKIVEQLTNGIHQLF</sequence>
<feature type="domain" description="FAD/NAD(P)-binding" evidence="9">
    <location>
        <begin position="5"/>
        <end position="99"/>
    </location>
</feature>
<dbReference type="PATRIC" id="fig|1265822.4.peg.505"/>
<dbReference type="Gene3D" id="3.50.50.60">
    <property type="entry name" value="FAD/NAD(P)-binding domain"/>
    <property type="match status" value="1"/>
</dbReference>
<dbReference type="PROSITE" id="PS00076">
    <property type="entry name" value="PYRIDINE_REDOX_1"/>
    <property type="match status" value="1"/>
</dbReference>
<reference evidence="10 11" key="1">
    <citation type="submission" date="2012-12" db="EMBL/GenBank/DDBJ databases">
        <title>Novel taxa of Listeriaceae from agricultural environments in the United States.</title>
        <authorList>
            <person name="den Bakker H.C."/>
            <person name="Allred A."/>
            <person name="Warchocki S."/>
            <person name="Wright E.M."/>
            <person name="Burrell A."/>
            <person name="Nightingale K.K."/>
            <person name="Kephart D."/>
            <person name="Wiedmann M."/>
        </authorList>
    </citation>
    <scope>NUCLEOTIDE SEQUENCE [LARGE SCALE GENOMIC DNA]</scope>
    <source>
        <strain evidence="10 11">FSL S10-1203</strain>
    </source>
</reference>
<dbReference type="EC" id="1.8.1.4" evidence="10"/>
<dbReference type="InterPro" id="IPR036188">
    <property type="entry name" value="FAD/NAD-bd_sf"/>
</dbReference>
<comment type="caution">
    <text evidence="10">The sequence shown here is derived from an EMBL/GenBank/DDBJ whole genome shotgun (WGS) entry which is preliminary data.</text>
</comment>
<dbReference type="AlphaFoldDB" id="W7DWH8"/>
<keyword evidence="5 10" id="KW-0560">Oxidoreductase</keyword>
<evidence type="ECO:0000256" key="2">
    <source>
        <dbReference type="ARBA" id="ARBA00007532"/>
    </source>
</evidence>
<comment type="cofactor">
    <cofactor evidence="1">
        <name>FAD</name>
        <dbReference type="ChEBI" id="CHEBI:57692"/>
    </cofactor>
</comment>
<evidence type="ECO:0000313" key="10">
    <source>
        <dbReference type="EMBL" id="EUJ64362.1"/>
    </source>
</evidence>
<dbReference type="Pfam" id="PF07992">
    <property type="entry name" value="Pyr_redox_2"/>
    <property type="match status" value="1"/>
</dbReference>
<protein>
    <submittedName>
        <fullName evidence="10">Dihydrolipoamide dehydrogenase</fullName>
        <ecNumber evidence="10">1.8.1.4</ecNumber>
    </submittedName>
</protein>
<accession>W7DWH8</accession>
<keyword evidence="6" id="KW-0520">NAD</keyword>
<name>W7DWH8_9LIST</name>
<dbReference type="PRINTS" id="PR00411">
    <property type="entry name" value="PNDRDTASEI"/>
</dbReference>
<evidence type="ECO:0000256" key="1">
    <source>
        <dbReference type="ARBA" id="ARBA00001974"/>
    </source>
</evidence>
<dbReference type="GO" id="GO:0004148">
    <property type="term" value="F:dihydrolipoyl dehydrogenase (NADH) activity"/>
    <property type="evidence" value="ECO:0007669"/>
    <property type="project" value="UniProtKB-EC"/>
</dbReference>
<gene>
    <name evidence="10" type="ORF">MCOL2_02471</name>
</gene>
<dbReference type="GO" id="GO:0006103">
    <property type="term" value="P:2-oxoglutarate metabolic process"/>
    <property type="evidence" value="ECO:0007669"/>
    <property type="project" value="TreeGrafter"/>
</dbReference>
<evidence type="ECO:0000256" key="4">
    <source>
        <dbReference type="ARBA" id="ARBA00022827"/>
    </source>
</evidence>
<evidence type="ECO:0000256" key="3">
    <source>
        <dbReference type="ARBA" id="ARBA00022630"/>
    </source>
</evidence>
<keyword evidence="7" id="KW-1015">Disulfide bond</keyword>
<dbReference type="InterPro" id="IPR012999">
    <property type="entry name" value="Pyr_OxRdtase_I_AS"/>
</dbReference>
<dbReference type="Proteomes" id="UP000019241">
    <property type="component" value="Unassembled WGS sequence"/>
</dbReference>
<dbReference type="PANTHER" id="PTHR22912">
    <property type="entry name" value="DISULFIDE OXIDOREDUCTASE"/>
    <property type="match status" value="1"/>
</dbReference>